<dbReference type="EMBL" id="CYKH01000036">
    <property type="protein sequence ID" value="CUE63407.1"/>
    <property type="molecule type" value="Genomic_DNA"/>
</dbReference>
<evidence type="ECO:0000313" key="2">
    <source>
        <dbReference type="EMBL" id="CUE63407.1"/>
    </source>
</evidence>
<evidence type="ECO:0000313" key="3">
    <source>
        <dbReference type="Proteomes" id="UP000051952"/>
    </source>
</evidence>
<keyword evidence="1" id="KW-1133">Transmembrane helix</keyword>
<name>A0A0S4IHB9_BODSA</name>
<dbReference type="AlphaFoldDB" id="A0A0S4IHB9"/>
<dbReference type="GO" id="GO:0016740">
    <property type="term" value="F:transferase activity"/>
    <property type="evidence" value="ECO:0007669"/>
    <property type="project" value="UniProtKB-KW"/>
</dbReference>
<protein>
    <submittedName>
        <fullName evidence="2">Glycogenin glucosyltransferase, putative</fullName>
    </submittedName>
</protein>
<keyword evidence="1" id="KW-0472">Membrane</keyword>
<keyword evidence="2" id="KW-0808">Transferase</keyword>
<accession>A0A0S4IHB9</accession>
<gene>
    <name evidence="2" type="ORF">BSAL_50235</name>
</gene>
<reference evidence="3" key="1">
    <citation type="submission" date="2015-09" db="EMBL/GenBank/DDBJ databases">
        <authorList>
            <consortium name="Pathogen Informatics"/>
        </authorList>
    </citation>
    <scope>NUCLEOTIDE SEQUENCE [LARGE SCALE GENOMIC DNA]</scope>
    <source>
        <strain evidence="3">Lake Konstanz</strain>
    </source>
</reference>
<dbReference type="VEuPathDB" id="TriTrypDB:BSAL_50235"/>
<feature type="transmembrane region" description="Helical" evidence="1">
    <location>
        <begin position="12"/>
        <end position="30"/>
    </location>
</feature>
<sequence>MKKHVRRGRRRGIFFGAIVSITVVGLLLLLNSFRPKQRVAHDGPVDLLQNGLVVEGAGTPTILVASFLGTFDDVDSLCVLASSLIASGSCVHPSASIRYRLFVNAELQRDKEWSAAHVRLALSGWMDVSFVLQVSAGYAEVMRGQFLCDTPHTLMFSGAKKMDCVNTQILFMHPHAFVPVGQLGITTSNFCGPIFSADPGPDLVASQFEHGADDRGHAVVATCGGDSLSFSDNPQFPIAVAVEDLSHIQWIVITPLNGLSHETAQFMNVKCLSRLSARHRVDPALVPTMEAMPKFANSLVQCDDANQVLRSVNHFVPLLMFTGVGALQSTIEAFRGKKFVDDASELWHCGIEAIWFVRAFTELAQSTDATAEEFMTRDQQQLKFYGDVLLDVAATKNITTSNLTIVMSEPGGTCLSACASKGLGCAPAALDWWFPNSCEGLMSLMPRHDWFCHYEVNPIIAAVAPCARFHDGYLVVRDGRVTSRNATCAASLPDVERVCTCIHSKSAATAQMQPLTDNDVKRLVSTAVWPASRDPHAIEEVQRNHSCPCPHKPYGLNEDFEAVCMEYLGDYKNVLSMTAMSNNVKFGRTAKFKVHYKNKCVEAILKPPQASFPMEPFAEYIAFEVDRTLGVKLIPPTTWMFVPMSAIEAASNSEFRFSQWINQEVIVYAFQTKLTTMDPTTSAILLGCSVQLFIRGARWQRGTPLHYDDRALDMVIPSSLHRTLPAQPAIARYLSDSMLIDTIMANDDRSSQKNSNVFPVGNGVFEYVLLDQGKSLYHEEVRSRYLVRLSESPTMDMRSTADGTPLCVFRKSTKDAFMTLQGNARLSERIKRFVPPLIWKAVGQKRLNWMDYRVERLRGHISHCVRLLGEERVSL</sequence>
<evidence type="ECO:0000256" key="1">
    <source>
        <dbReference type="SAM" id="Phobius"/>
    </source>
</evidence>
<keyword evidence="3" id="KW-1185">Reference proteome</keyword>
<keyword evidence="1" id="KW-0812">Transmembrane</keyword>
<organism evidence="2 3">
    <name type="scientific">Bodo saltans</name>
    <name type="common">Flagellated protozoan</name>
    <dbReference type="NCBI Taxonomy" id="75058"/>
    <lineage>
        <taxon>Eukaryota</taxon>
        <taxon>Discoba</taxon>
        <taxon>Euglenozoa</taxon>
        <taxon>Kinetoplastea</taxon>
        <taxon>Metakinetoplastina</taxon>
        <taxon>Eubodonida</taxon>
        <taxon>Bodonidae</taxon>
        <taxon>Bodo</taxon>
    </lineage>
</organism>
<dbReference type="Proteomes" id="UP000051952">
    <property type="component" value="Unassembled WGS sequence"/>
</dbReference>
<proteinExistence type="predicted"/>